<dbReference type="FunFam" id="3.40.50.12780:FF:000024">
    <property type="entry name" value="Nonribosomal siderophore peptide synthase SidC"/>
    <property type="match status" value="2"/>
</dbReference>
<dbReference type="PROSITE" id="PS50075">
    <property type="entry name" value="CARRIER"/>
    <property type="match status" value="4"/>
</dbReference>
<dbReference type="FunFam" id="3.30.300.30:FF:000015">
    <property type="entry name" value="Nonribosomal peptide synthase SidD"/>
    <property type="match status" value="1"/>
</dbReference>
<keyword evidence="8" id="KW-1185">Reference proteome</keyword>
<proteinExistence type="inferred from homology"/>
<dbReference type="SUPFAM" id="SSF56801">
    <property type="entry name" value="Acetyl-CoA synthetase-like"/>
    <property type="match status" value="3"/>
</dbReference>
<dbReference type="InterPro" id="IPR023213">
    <property type="entry name" value="CAT-like_dom_sf"/>
</dbReference>
<organism evidence="7 8">
    <name type="scientific">Saxophila tyrrhenica</name>
    <dbReference type="NCBI Taxonomy" id="1690608"/>
    <lineage>
        <taxon>Eukaryota</taxon>
        <taxon>Fungi</taxon>
        <taxon>Dikarya</taxon>
        <taxon>Ascomycota</taxon>
        <taxon>Pezizomycotina</taxon>
        <taxon>Dothideomycetes</taxon>
        <taxon>Dothideomycetidae</taxon>
        <taxon>Mycosphaerellales</taxon>
        <taxon>Extremaceae</taxon>
        <taxon>Saxophila</taxon>
    </lineage>
</organism>
<dbReference type="PANTHER" id="PTHR45527">
    <property type="entry name" value="NONRIBOSOMAL PEPTIDE SYNTHETASE"/>
    <property type="match status" value="1"/>
</dbReference>
<accession>A0AAV9PDX0</accession>
<dbReference type="GO" id="GO:0016874">
    <property type="term" value="F:ligase activity"/>
    <property type="evidence" value="ECO:0007669"/>
    <property type="project" value="UniProtKB-KW"/>
</dbReference>
<dbReference type="PROSITE" id="PS00012">
    <property type="entry name" value="PHOSPHOPANTETHEINE"/>
    <property type="match status" value="3"/>
</dbReference>
<dbReference type="Gene3D" id="3.30.559.10">
    <property type="entry name" value="Chloramphenicol acetyltransferase-like domain"/>
    <property type="match status" value="6"/>
</dbReference>
<name>A0AAV9PDX0_9PEZI</name>
<evidence type="ECO:0000256" key="1">
    <source>
        <dbReference type="ARBA" id="ARBA00004924"/>
    </source>
</evidence>
<comment type="caution">
    <text evidence="7">The sequence shown here is derived from an EMBL/GenBank/DDBJ whole genome shotgun (WGS) entry which is preliminary data.</text>
</comment>
<dbReference type="InterPro" id="IPR025110">
    <property type="entry name" value="AMP-bd_C"/>
</dbReference>
<dbReference type="InterPro" id="IPR010071">
    <property type="entry name" value="AA_adenyl_dom"/>
</dbReference>
<dbReference type="GeneID" id="89927204"/>
<dbReference type="SMART" id="SM00823">
    <property type="entry name" value="PKS_PP"/>
    <property type="match status" value="4"/>
</dbReference>
<dbReference type="InterPro" id="IPR006162">
    <property type="entry name" value="Ppantetheine_attach_site"/>
</dbReference>
<keyword evidence="3" id="KW-0597">Phosphoprotein</keyword>
<dbReference type="SUPFAM" id="SSF47336">
    <property type="entry name" value="ACP-like"/>
    <property type="match status" value="4"/>
</dbReference>
<dbReference type="InterPro" id="IPR020806">
    <property type="entry name" value="PKS_PP-bd"/>
</dbReference>
<dbReference type="InterPro" id="IPR009081">
    <property type="entry name" value="PP-bd_ACP"/>
</dbReference>
<dbReference type="NCBIfam" id="TIGR01733">
    <property type="entry name" value="AA-adenyl-dom"/>
    <property type="match status" value="2"/>
</dbReference>
<feature type="domain" description="Carrier" evidence="6">
    <location>
        <begin position="4323"/>
        <end position="4399"/>
    </location>
</feature>
<dbReference type="InterPro" id="IPR001242">
    <property type="entry name" value="Condensation_dom"/>
</dbReference>
<dbReference type="Gene3D" id="3.40.50.12780">
    <property type="entry name" value="N-terminal domain of ligase-like"/>
    <property type="match status" value="3"/>
</dbReference>
<dbReference type="NCBIfam" id="NF003417">
    <property type="entry name" value="PRK04813.1"/>
    <property type="match status" value="3"/>
</dbReference>
<dbReference type="FunFam" id="3.30.300.30:FF:000033">
    <property type="entry name" value="Nonribosomal siderophore peptide synthase SidC"/>
    <property type="match status" value="1"/>
</dbReference>
<dbReference type="InterPro" id="IPR036736">
    <property type="entry name" value="ACP-like_sf"/>
</dbReference>
<dbReference type="EMBL" id="JAVRRT010000008">
    <property type="protein sequence ID" value="KAK5169885.1"/>
    <property type="molecule type" value="Genomic_DNA"/>
</dbReference>
<dbReference type="CDD" id="cd05918">
    <property type="entry name" value="A_NRPS_SidN3_like"/>
    <property type="match status" value="1"/>
</dbReference>
<dbReference type="InterPro" id="IPR045851">
    <property type="entry name" value="AMP-bd_C_sf"/>
</dbReference>
<dbReference type="Pfam" id="PF00668">
    <property type="entry name" value="Condensation"/>
    <property type="match status" value="6"/>
</dbReference>
<dbReference type="InterPro" id="IPR042099">
    <property type="entry name" value="ANL_N_sf"/>
</dbReference>
<evidence type="ECO:0000256" key="5">
    <source>
        <dbReference type="ARBA" id="ARBA00029454"/>
    </source>
</evidence>
<feature type="domain" description="Carrier" evidence="6">
    <location>
        <begin position="3761"/>
        <end position="3837"/>
    </location>
</feature>
<dbReference type="RefSeq" id="XP_064659231.1">
    <property type="nucleotide sequence ID" value="XM_064803106.1"/>
</dbReference>
<dbReference type="PANTHER" id="PTHR45527:SF1">
    <property type="entry name" value="FATTY ACID SYNTHASE"/>
    <property type="match status" value="1"/>
</dbReference>
<gene>
    <name evidence="7" type="ORF">LTR77_005863</name>
</gene>
<evidence type="ECO:0000313" key="7">
    <source>
        <dbReference type="EMBL" id="KAK5169885.1"/>
    </source>
</evidence>
<sequence>MESQMSILNHPPRKIPGPALLHDLVANETADEVAIEYLSIDDAHDRLTYRELHERSNGLAYRLWAIWENSPSAGNSRFIVPLLIEQSPSLYIAELAILKAGAAFCPIPVDAPEERFRFICEDVGAQVVLTTPQLQHKVPALDGVTVLVLDADRFEVEQQPPTPAVDTSHPAYVMYTSGSTGLPKGVLISHSAATQALLAHEPHIPAFSRFLQFASPTFDVSVFEIFFPLYRGSTLICGVRRKLLTDLPGFINEMRVDAAELTPSVASSLLRIRQNVPDLKLLLTIGEMLKQDVVENFGGSADEPSILYGMYGPTEATIHCTLQTALSKDMSVRNIGIPLDTVSAFIIPAASEEESASEGCDVLPLGEEGELAVGGYQLAGCYLNRPEQTEASFFVHPEYGRLYRTGDRARVTDSGVLECLGRISGGQVKLRGQRIELGEIEYAASKTPGCQTVVADVIDGALVVFCVSGDDLTPDEVLRVCREWLPAFMVPADVVILEQLPYLDSGKANRKQLHDVYAQKKKASAAPEGDTNPRLERITDVASAVLQTSLTAQTSLPLDSLSSIHLASQLKKAGFAQPNAVELLGCRTVRNIDTLLTDLERDSDVQEVIQSVSDEGKELRDAVQEQSNINMSLVDDVFPASPVQSAMLSETLRDERLYCNWVELAVPFVCSPETVEKSLRSLLQQHSLLKAGFVAVHGFVTTHAVIVWKESQPWQIRHVDKFDNDFRIKDESELLHPSSFQVLVEGDGIRFGLAIHHSLYDQWSMDVLRNDLCLLLRGGKIDPPPSHALVSEQSLRHIRSRVHTDDLDFWKGHLGDFSPTLFPHMNGKQVAKQQERTAWQSLTSDASTVRDKAQDLGCTPAVVFQAAMTYLLGCLTGSTDVTYGVVYSGRHLPIDDIDRIVGPCLMTLPSRVDIFTSLTCSDLLLSIQQQNRAVQSHGLIPLAEIKSAVGTAPGSRLFDTLFLWQESTISQHDDHASLQEVDSVDRHEFSFVLEVAPIQDVIQAKLTYEESMISSEQVQVFLQQLDAIVQIIVASPDSPVKDLGSRMPSNLLSKSNPHPSSCVPRGGLLSNLRSFAQNIPSAPALRFATSITDHGPDMQTLSYEELDASSTALANQFRSLGALPGELLCICMEKSVNLYLAIIATIRAGCGYLPLLPDTPSRRIASILEQSQVKMCICDSDSATAFEAFGPHIININELDFTSEREVEEPPCIRNEDVAYTVFTSGSTGQPKGVSVTAGNLLSNLEVLSELYDVQPGDKLLQACSQAFDVSVFEIFFSFHTGMCLVSARKDDMFSDLEASIRALKITHLSMTPTVAALIDPSNVPSVRFLVTSGEGVTDLVHQRWAGKGLLHQGYGPSETTNICTVNMHMATDDSLGKIGPPLRNTSAFVISPGKAFNILPAGAVGEIALGGEQVFRGYVGRDDLNAESIIDHPKYGRLYRSGDMGRLLPDGSLLSCGRSDDQVKVRGNRIELKEINALLMQHSQVRDCTTIVAGQSSKEQSLATFVILEGAEASDAAPTAAMDIDGERIDELFQLLEAAVPAYMVPSQIVPVTRLPLTSQGKLDRRFLNTLLEHTKSPRSQSGHTDDNAALAENGAHLEQQIGAALAEVLRIPVKNITLNDSFFALGLNSLTAISFAKLLNHRLESNVQVSQILRTPSVSRLAQGLFSQIDQTRQDRASDESPLLPRELIQMAHDTLEASSDEIEAVLPCTPLQEAMLATGASRSGQAYCNSTSFRVYGNLSRLKRCWDDMVARHPILRTTFLPTEEKWHPYIQVVLKGDPGGFSAGKGWPLEDRNGHDDDQPVVDFAKPFRLQVSEGTEQCTLTLHMHHAIYDGISMSLLLSEVECLYKEESLLTSVDFKPFLLEAQRHRTDWNDDAKSFWSKHLRNFSPNPFSSSSATAGSVTVQRKFATMESRVASYCKRYSLSQLAVLQTAFAATLMICQDTRDICFGNVMSGRTVPVEGIERLVAPTFNTLPVRVELKRPLSYLETTRLLHQHNTEALDFQLTPLRQIQALSKDPGRRLFNALLLVQPEHRQLDQGIWTMTGETGMMDLPLVLEVEPVAGDYNISLHVPDESISQSETGAILDLFIQLLESCLVSPYSIPDLSRGSEHTTLPRLLRPTEMANGTAHSHNDSVSKDDLSELEEIIRDAFAQLAGIDKASIQGNTSMYHIGLDSLNAAQVASRLRGSGINVDATDVMEALTPHALAVVANKKKATSPVTPSAFDFETFDKQYRPTVLRAMEVADQDIEAVRPTTAAQTGMTSQSYHTDGQLYVNHVWFRLPGSVTREEVRRAWSIVIERHQVLRMGFHQVQESASFSAMSITKPQSSSVPIRKVKNNQAPETIELEASQHVMQNMSTQPWCISFQSSGGEDSMVLSLHHALYDADGLQLILSDFGRAFESAKLGRLQGIDEVLSKILDAETDKDGSAARFWTDALQDTSISAFPNLAPTLVKQGKLQVATHTLQLSETSLEEFCRQNHATTQALGQTAWASLLAAYTGDSNVMFGTVISGQPSTNAAHVAFPSITTIPVPVQTNRHPHEVLHDMVSFNAHAYRHRFRPLTEIQRHGGYSGQQLFDTVFVYQKAAAGSTGLEWPVVRETAGVDYAVSLELEVTSTGQVNTRLTFDTARLPEEHASLFLRQFEQIMITIVQGRSINNADLHAISPAPYEALPAPASHLHGLFEHTAVEHPDRIALEFVTQDEKAKASRKWTYAELEKRGNQVAHLIHRAGIPPHSVVAVRMDKCPEASFAFLGILKAGCAFLALDPELPSSRQEFILKDSGARLLLLSGSSYSTSTEFGVHCIGLGEKLLQTLPARVIEIGGLTRADTCYCLYTSGTTGTPKGCEITHENAVQAMMSFQRLFAGRWTTRSRWLQFASYWFDVMVLEQFWSWSVGITVVGAPRDLVLEDIPGFIHRFGITHIDLTPSLARLVHPDDVPSLWDGVFITGGEPLHQDIVQTWGLKRTICNGYGPTEATIGVTMNRFIDTDAKPANIGRQFDNVGAYVLQPDSDEPVFIGAVGELCVSGKLVGKGYVNREELTASQFPYSERLRCTLYRTGDLVRMLADGSFLIIGRKDSQTKLRGQRLEVSEVDNVIKGSDNAIKHVVSDVVKAEGTGKQVLVSFITTNATGRSQKPSFARTEDEAARVRTAKEACEKQLPGYMVPTILPIDFLPLTSNNKVNTKQLIELFQSCSPQELQSLQGFDGSDRALTEAEFKISEALQTMLKTDLGEVSPQSNTFSMGLSSVSAIPFANLLKRSGFGRANVATVMRNPVLSHLSNALTKEAGSDTDATSVDQAKLTIAAFSQRHRGTASQVLNVMPNDLEAVLPLTTLQQGLVFESLRDDEQPYLNHFYYDVTALDTQRLLVALRRVVDSTQVLRTHFFETGEGYAQAVMKQYDSPPVSRQSYGDGSIESVLAELKREWLATNQNGLARPWEAVVADFPDRSILAVHMHHALYDGISFELMLDQLARLYDDKIAIDDIPSFAAALPYGPLRAVNGKPFWTKYLEGSRYSLLPTTSGPQHDDRSLVRLSLDNVTQIEMARKRLGVSHQAIVQACFEVALRIHVPSAQTYGMVVSGRSIDFEGADRVMGPMFNTLPQALKISPSSTLSEYTQQRHQTNVEMLPYQHTSLRDIRKWCCEDPADPMFDVLFVFQHQDQSIQSELRNLLQPLPTDLRPEYPLACEVEMQDDGAVTATFLAKGAYFDQAQLEHLCSDFETVLGSMSSSKSIRDEFGITAGTRHQNQRLNGHLSTHSDGANDFQWTEQAELIRNAAAKIGGAEASGIDEHTTIFALGLDSIDAVKLSSQLKRAGLSLPVSKILQAQTIPKMLEMVQAGSTNGEISIGEKRFRELEAQLQAKMLPHLRDATNIERILPATSQQEGLVADMLRSKLREYFNHDVMKLREHVDLERLKAAWQTVVDGSPVLRTSFAEITDPNIDAVYAQVVHRKHQLRFAELHVDDIDSLDDAFEQIRREVSNKIQTVSPLRLTFLRTGTERYIMLSIAHAQYDGHSLALIHEDVKRAYHNAYSLRPASDEIVEASLAGNTADAQRFWSGFLSGTNNQPFPRKSWNGVTGAVHRAERKCRTSATTIRDFCSSSSVSMQALAQTCWALALAHHTQSTEVLFGIVLACRDSDQADEIMFPTMNTVAVRSSLHGTRAEMLRYMQKTITEMRPYQRTPLRTIQAAATGTTQGLQSGGLFDTLFIFQKRPTPRKMLAAPLYESASGSSDIEYPVAVEMEDAGQSFVMRAACKDDVLNEGETERLLAEMEQILEAIVEASNKPTVGFKDGRASICGLKPFTLRDTATTTEQHTETVLENADTPVGDPAMVRTILEALAQVSKVPFDQLDAGSSIESIGIDSISAIKVAGLLRKQNVNISVSELLRVKNAAGITAAVTAKNAQQPAETPEKSAGEIIKQAIGHFDIERIADEANIAIDNIDHVLPATAGQVYMLSMWHKTGGRLFYPTFKYNLKVDVSLGQIQQAWDALLSKHSVLRTVFCCTQDEEIPILQLILRDAPDSFQHDHVIRNSSVQPMVQMLAQQNDDGLALHLQIHHALYDAISLPLMMQDFKSLLSYPQTELPAAAVTYTDFLAPQLTVNARASRKEFWTSYLQQANVLRLPQPSVDSAKRRVEIFQPALSHQAAALETKLRKERLSMQALLFAAWAKVYAGLTSTTSQNGAPEDEAKDVVLGIYLSSRSHRPDLESLSAPTFNIVPLLVRAPLETGLLESARVVQEDLRKIGGMAESAVGLWEVRQWTGVEVDCTVNLLRLPERSDEPLEGDDGMVLRDLNNERLDARKEVVEAQGSNTEAPNELRGLGGIADAYKVSTPLRDMSYRLGWESANVSSQHSLDLEMAVVDGKLDFGLFCPESMVSLSQADEVMEEFRALLEDPVGNAKG</sequence>
<protein>
    <recommendedName>
        <fullName evidence="6">Carrier domain-containing protein</fullName>
    </recommendedName>
</protein>
<evidence type="ECO:0000256" key="3">
    <source>
        <dbReference type="ARBA" id="ARBA00022553"/>
    </source>
</evidence>
<dbReference type="GO" id="GO:0005737">
    <property type="term" value="C:cytoplasm"/>
    <property type="evidence" value="ECO:0007669"/>
    <property type="project" value="TreeGrafter"/>
</dbReference>
<dbReference type="Pfam" id="PF00550">
    <property type="entry name" value="PP-binding"/>
    <property type="match status" value="4"/>
</dbReference>
<comment type="pathway">
    <text evidence="1">Siderophore biosynthesis.</text>
</comment>
<dbReference type="SMART" id="SM01294">
    <property type="entry name" value="PKS_PP_betabranch"/>
    <property type="match status" value="1"/>
</dbReference>
<dbReference type="Gene3D" id="3.30.559.30">
    <property type="entry name" value="Nonribosomal peptide synthetase, condensation domain"/>
    <property type="match status" value="6"/>
</dbReference>
<evidence type="ECO:0000313" key="8">
    <source>
        <dbReference type="Proteomes" id="UP001337655"/>
    </source>
</evidence>
<feature type="domain" description="Carrier" evidence="6">
    <location>
        <begin position="2141"/>
        <end position="2217"/>
    </location>
</feature>
<dbReference type="GO" id="GO:0031177">
    <property type="term" value="F:phosphopantetheine binding"/>
    <property type="evidence" value="ECO:0007669"/>
    <property type="project" value="InterPro"/>
</dbReference>
<dbReference type="GO" id="GO:0043041">
    <property type="term" value="P:amino acid activation for nonribosomal peptide biosynthetic process"/>
    <property type="evidence" value="ECO:0007669"/>
    <property type="project" value="TreeGrafter"/>
</dbReference>
<keyword evidence="2" id="KW-0596">Phosphopantetheine</keyword>
<evidence type="ECO:0000256" key="2">
    <source>
        <dbReference type="ARBA" id="ARBA00022450"/>
    </source>
</evidence>
<comment type="similarity">
    <text evidence="5">Belongs to the NRP synthetase family.</text>
</comment>
<dbReference type="GO" id="GO:0010106">
    <property type="term" value="P:cellular response to iron ion starvation"/>
    <property type="evidence" value="ECO:0007669"/>
    <property type="project" value="UniProtKB-ARBA"/>
</dbReference>
<dbReference type="GO" id="GO:0031169">
    <property type="term" value="P:ferrichrome biosynthetic process"/>
    <property type="evidence" value="ECO:0007669"/>
    <property type="project" value="UniProtKB-ARBA"/>
</dbReference>
<reference evidence="7 8" key="1">
    <citation type="submission" date="2023-08" db="EMBL/GenBank/DDBJ databases">
        <title>Black Yeasts Isolated from many extreme environments.</title>
        <authorList>
            <person name="Coleine C."/>
            <person name="Stajich J.E."/>
            <person name="Selbmann L."/>
        </authorList>
    </citation>
    <scope>NUCLEOTIDE SEQUENCE [LARGE SCALE GENOMIC DNA]</scope>
    <source>
        <strain evidence="7 8">CCFEE 5935</strain>
    </source>
</reference>
<feature type="domain" description="Carrier" evidence="6">
    <location>
        <begin position="1594"/>
        <end position="1671"/>
    </location>
</feature>
<dbReference type="Pfam" id="PF13193">
    <property type="entry name" value="AMP-binding_C"/>
    <property type="match status" value="1"/>
</dbReference>
<dbReference type="Gene3D" id="1.10.1200.10">
    <property type="entry name" value="ACP-like"/>
    <property type="match status" value="4"/>
</dbReference>
<evidence type="ECO:0000256" key="4">
    <source>
        <dbReference type="ARBA" id="ARBA00022598"/>
    </source>
</evidence>
<dbReference type="Gene3D" id="3.30.300.30">
    <property type="match status" value="3"/>
</dbReference>
<dbReference type="InterPro" id="IPR000873">
    <property type="entry name" value="AMP-dep_synth/lig_dom"/>
</dbReference>
<evidence type="ECO:0000259" key="6">
    <source>
        <dbReference type="PROSITE" id="PS50075"/>
    </source>
</evidence>
<dbReference type="Proteomes" id="UP001337655">
    <property type="component" value="Unassembled WGS sequence"/>
</dbReference>
<keyword evidence="4" id="KW-0436">Ligase</keyword>
<dbReference type="InterPro" id="IPR020845">
    <property type="entry name" value="AMP-binding_CS"/>
</dbReference>
<dbReference type="Pfam" id="PF00501">
    <property type="entry name" value="AMP-binding"/>
    <property type="match status" value="3"/>
</dbReference>
<dbReference type="PROSITE" id="PS00455">
    <property type="entry name" value="AMP_BINDING"/>
    <property type="match status" value="1"/>
</dbReference>
<dbReference type="SUPFAM" id="SSF52777">
    <property type="entry name" value="CoA-dependent acyltransferases"/>
    <property type="match status" value="12"/>
</dbReference>